<dbReference type="RefSeq" id="XP_002788314.1">
    <property type="nucleotide sequence ID" value="XM_002788268.1"/>
</dbReference>
<proteinExistence type="predicted"/>
<sequence>MSQFKFKVFYKKGKHNVVADALSRITTSDDKVAEPDLGALQHELQGTPALVTDKVLTEGREADAMEKDNFAPACVLTLCEQWSTADLVREQELDPVLRVVRDRVRTGEPLAKDELKDLELMKRRLRGLFQWSPKVFDAKH</sequence>
<evidence type="ECO:0000313" key="2">
    <source>
        <dbReference type="Proteomes" id="UP000007800"/>
    </source>
</evidence>
<evidence type="ECO:0000313" key="1">
    <source>
        <dbReference type="EMBL" id="EER20110.1"/>
    </source>
</evidence>
<dbReference type="InParanoid" id="C5K5Y3"/>
<dbReference type="AlphaFoldDB" id="C5K5Y3"/>
<dbReference type="OrthoDB" id="420169at2759"/>
<dbReference type="EMBL" id="GG670804">
    <property type="protein sequence ID" value="EER20110.1"/>
    <property type="molecule type" value="Genomic_DNA"/>
</dbReference>
<organism evidence="2">
    <name type="scientific">Perkinsus marinus (strain ATCC 50983 / TXsc)</name>
    <dbReference type="NCBI Taxonomy" id="423536"/>
    <lineage>
        <taxon>Eukaryota</taxon>
        <taxon>Sar</taxon>
        <taxon>Alveolata</taxon>
        <taxon>Perkinsozoa</taxon>
        <taxon>Perkinsea</taxon>
        <taxon>Perkinsida</taxon>
        <taxon>Perkinsidae</taxon>
        <taxon>Perkinsus</taxon>
    </lineage>
</organism>
<accession>C5K5Y3</accession>
<dbReference type="Proteomes" id="UP000007800">
    <property type="component" value="Unassembled WGS sequence"/>
</dbReference>
<evidence type="ECO:0008006" key="3">
    <source>
        <dbReference type="Google" id="ProtNLM"/>
    </source>
</evidence>
<name>C5K5Y3_PERM5</name>
<dbReference type="GeneID" id="9053621"/>
<keyword evidence="2" id="KW-1185">Reference proteome</keyword>
<protein>
    <recommendedName>
        <fullName evidence="3">Reverse transcriptase RNase H-like domain-containing protein</fullName>
    </recommendedName>
</protein>
<gene>
    <name evidence="1" type="ORF">Pmar_PMAR023147</name>
</gene>
<reference evidence="1 2" key="1">
    <citation type="submission" date="2008-07" db="EMBL/GenBank/DDBJ databases">
        <authorList>
            <person name="El-Sayed N."/>
            <person name="Caler E."/>
            <person name="Inman J."/>
            <person name="Amedeo P."/>
            <person name="Hass B."/>
            <person name="Wortman J."/>
        </authorList>
    </citation>
    <scope>NUCLEOTIDE SEQUENCE [LARGE SCALE GENOMIC DNA]</scope>
    <source>
        <strain evidence="2">ATCC 50983 / TXsc</strain>
    </source>
</reference>